<protein>
    <submittedName>
        <fullName evidence="1">Uncharacterized protein</fullName>
    </submittedName>
</protein>
<dbReference type="Proteomes" id="UP000282196">
    <property type="component" value="Unassembled WGS sequence"/>
</dbReference>
<sequence>MECKQISGYLERLPELAEKYNLCFSYTFDLRPGKFNAPALQQFLALCLPVEHQRVEVVNYAHFALLEPYLSGQNIAFHFTVLDEADKCERFYLTDAGFAGTINSTQNYFTFLRRHLPIVSAVSTHMGVMYNSWDTVLQKKIQPQDYLIQPRDYETAYAEQIQSIQALQKNLRNLGYQEDLLIEPSDYHDRRYYSDFPQYQISPYEYFNESSTVRRIIDTTSAGLLIDT</sequence>
<gene>
    <name evidence="1" type="ORF">RDn1_343</name>
</gene>
<organism evidence="1 2">
    <name type="scientific">Candidatus Termititenax dinenymphae</name>
    <dbReference type="NCBI Taxonomy" id="2218523"/>
    <lineage>
        <taxon>Bacteria</taxon>
        <taxon>Bacillati</taxon>
        <taxon>Candidatus Margulisiibacteriota</taxon>
        <taxon>Candidatus Termititenacia</taxon>
        <taxon>Candidatus Termititenacales</taxon>
        <taxon>Candidatus Termititenacaceae</taxon>
        <taxon>Candidatus Termititenax</taxon>
    </lineage>
</organism>
<evidence type="ECO:0000313" key="2">
    <source>
        <dbReference type="Proteomes" id="UP000282196"/>
    </source>
</evidence>
<dbReference type="AlphaFoldDB" id="A0A388TM73"/>
<reference evidence="1 2" key="1">
    <citation type="journal article" date="2019" name="ISME J.">
        <title>Genome analyses of uncultured TG2/ZB3 bacteria in 'Margulisbacteria' specifically attached to ectosymbiotic spirochetes of protists in the termite gut.</title>
        <authorList>
            <person name="Utami Y.D."/>
            <person name="Kuwahara H."/>
            <person name="Igai K."/>
            <person name="Murakami T."/>
            <person name="Sugaya K."/>
            <person name="Morikawa T."/>
            <person name="Nagura Y."/>
            <person name="Yuki M."/>
            <person name="Deevong P."/>
            <person name="Inoue T."/>
            <person name="Kihara K."/>
            <person name="Lo N."/>
            <person name="Yamada A."/>
            <person name="Ohkuma M."/>
            <person name="Hongoh Y."/>
        </authorList>
    </citation>
    <scope>NUCLEOTIDE SEQUENCE [LARGE SCALE GENOMIC DNA]</scope>
    <source>
        <strain evidence="1">RsDinE6-01</strain>
    </source>
</reference>
<keyword evidence="2" id="KW-1185">Reference proteome</keyword>
<comment type="caution">
    <text evidence="1">The sequence shown here is derived from an EMBL/GenBank/DDBJ whole genome shotgun (WGS) entry which is preliminary data.</text>
</comment>
<dbReference type="EMBL" id="BGZP01000025">
    <property type="protein sequence ID" value="GBR77684.1"/>
    <property type="molecule type" value="Genomic_DNA"/>
</dbReference>
<proteinExistence type="predicted"/>
<feature type="non-terminal residue" evidence="1">
    <location>
        <position position="228"/>
    </location>
</feature>
<evidence type="ECO:0000313" key="1">
    <source>
        <dbReference type="EMBL" id="GBR77684.1"/>
    </source>
</evidence>
<name>A0A388TM73_9BACT</name>
<accession>A0A388TM73</accession>